<dbReference type="CDD" id="cd03768">
    <property type="entry name" value="SR_ResInv"/>
    <property type="match status" value="1"/>
</dbReference>
<evidence type="ECO:0000256" key="2">
    <source>
        <dbReference type="ARBA" id="ARBA00022908"/>
    </source>
</evidence>
<feature type="active site" description="O-(5'-phospho-DNA)-serine intermediate" evidence="5 6">
    <location>
        <position position="15"/>
    </location>
</feature>
<protein>
    <submittedName>
        <fullName evidence="8">DNA invertase Pin-like site-specific DNA recombinase</fullName>
    </submittedName>
</protein>
<dbReference type="Gene3D" id="1.10.10.60">
    <property type="entry name" value="Homeodomain-like"/>
    <property type="match status" value="1"/>
</dbReference>
<dbReference type="InterPro" id="IPR036162">
    <property type="entry name" value="Resolvase-like_N_sf"/>
</dbReference>
<dbReference type="FunFam" id="3.40.50.1390:FF:000001">
    <property type="entry name" value="DNA recombinase"/>
    <property type="match status" value="1"/>
</dbReference>
<dbReference type="InterPro" id="IPR006118">
    <property type="entry name" value="Recombinase_CS"/>
</dbReference>
<evidence type="ECO:0000256" key="3">
    <source>
        <dbReference type="ARBA" id="ARBA00023125"/>
    </source>
</evidence>
<proteinExistence type="inferred from homology"/>
<dbReference type="SUPFAM" id="SSF46689">
    <property type="entry name" value="Homeodomain-like"/>
    <property type="match status" value="1"/>
</dbReference>
<keyword evidence="3" id="KW-0238">DNA-binding</keyword>
<comment type="similarity">
    <text evidence="1">Belongs to the site-specific recombinase resolvase family.</text>
</comment>
<dbReference type="InterPro" id="IPR050639">
    <property type="entry name" value="SSR_resolvase"/>
</dbReference>
<gene>
    <name evidence="8" type="ORF">EDD39_0831</name>
</gene>
<dbReference type="Proteomes" id="UP000267408">
    <property type="component" value="Unassembled WGS sequence"/>
</dbReference>
<dbReference type="SUPFAM" id="SSF53041">
    <property type="entry name" value="Resolvase-like"/>
    <property type="match status" value="1"/>
</dbReference>
<keyword evidence="4" id="KW-0233">DNA recombination</keyword>
<organism evidence="8 9">
    <name type="scientific">Kitasatospora cineracea</name>
    <dbReference type="NCBI Taxonomy" id="88074"/>
    <lineage>
        <taxon>Bacteria</taxon>
        <taxon>Bacillati</taxon>
        <taxon>Actinomycetota</taxon>
        <taxon>Actinomycetes</taxon>
        <taxon>Kitasatosporales</taxon>
        <taxon>Streptomycetaceae</taxon>
        <taxon>Kitasatospora</taxon>
    </lineage>
</organism>
<evidence type="ECO:0000313" key="9">
    <source>
        <dbReference type="Proteomes" id="UP000267408"/>
    </source>
</evidence>
<feature type="domain" description="Resolvase/invertase-type recombinase catalytic" evidence="7">
    <location>
        <begin position="7"/>
        <end position="143"/>
    </location>
</feature>
<keyword evidence="2" id="KW-0229">DNA integration</keyword>
<dbReference type="OrthoDB" id="3405463at2"/>
<dbReference type="Pfam" id="PF02796">
    <property type="entry name" value="HTH_7"/>
    <property type="match status" value="1"/>
</dbReference>
<evidence type="ECO:0000256" key="4">
    <source>
        <dbReference type="ARBA" id="ARBA00023172"/>
    </source>
</evidence>
<evidence type="ECO:0000256" key="1">
    <source>
        <dbReference type="ARBA" id="ARBA00009913"/>
    </source>
</evidence>
<accession>A0A8G1UEX8</accession>
<evidence type="ECO:0000256" key="6">
    <source>
        <dbReference type="PROSITE-ProRule" id="PRU10137"/>
    </source>
</evidence>
<name>A0A8G1UEX8_9ACTN</name>
<dbReference type="Pfam" id="PF00239">
    <property type="entry name" value="Resolvase"/>
    <property type="match status" value="1"/>
</dbReference>
<dbReference type="GO" id="GO:0003677">
    <property type="term" value="F:DNA binding"/>
    <property type="evidence" value="ECO:0007669"/>
    <property type="project" value="UniProtKB-KW"/>
</dbReference>
<dbReference type="PANTHER" id="PTHR30461">
    <property type="entry name" value="DNA-INVERTASE FROM LAMBDOID PROPHAGE"/>
    <property type="match status" value="1"/>
</dbReference>
<dbReference type="AlphaFoldDB" id="A0A8G1UEX8"/>
<dbReference type="Gene3D" id="3.40.50.1390">
    <property type="entry name" value="Resolvase, N-terminal catalytic domain"/>
    <property type="match status" value="1"/>
</dbReference>
<reference evidence="8 9" key="1">
    <citation type="submission" date="2018-11" db="EMBL/GenBank/DDBJ databases">
        <title>Sequencing the genomes of 1000 actinobacteria strains.</title>
        <authorList>
            <person name="Klenk H.-P."/>
        </authorList>
    </citation>
    <scope>NUCLEOTIDE SEQUENCE [LARGE SCALE GENOMIC DNA]</scope>
    <source>
        <strain evidence="8 9">DSM 44780</strain>
    </source>
</reference>
<evidence type="ECO:0000256" key="5">
    <source>
        <dbReference type="PIRSR" id="PIRSR606118-50"/>
    </source>
</evidence>
<dbReference type="GO" id="GO:0000150">
    <property type="term" value="F:DNA strand exchange activity"/>
    <property type="evidence" value="ECO:0007669"/>
    <property type="project" value="InterPro"/>
</dbReference>
<dbReference type="EMBL" id="RJVJ01000001">
    <property type="protein sequence ID" value="ROR42706.1"/>
    <property type="molecule type" value="Genomic_DNA"/>
</dbReference>
<dbReference type="InterPro" id="IPR006119">
    <property type="entry name" value="Resolv_N"/>
</dbReference>
<dbReference type="InterPro" id="IPR009057">
    <property type="entry name" value="Homeodomain-like_sf"/>
</dbReference>
<evidence type="ECO:0000313" key="8">
    <source>
        <dbReference type="EMBL" id="ROR42706.1"/>
    </source>
</evidence>
<dbReference type="GO" id="GO:0015074">
    <property type="term" value="P:DNA integration"/>
    <property type="evidence" value="ECO:0007669"/>
    <property type="project" value="UniProtKB-KW"/>
</dbReference>
<dbReference type="PROSITE" id="PS51736">
    <property type="entry name" value="RECOMBINASES_3"/>
    <property type="match status" value="1"/>
</dbReference>
<dbReference type="RefSeq" id="WP_123553417.1">
    <property type="nucleotide sequence ID" value="NZ_RJVJ01000001.1"/>
</dbReference>
<dbReference type="PANTHER" id="PTHR30461:SF2">
    <property type="entry name" value="SERINE RECOMBINASE PINE-RELATED"/>
    <property type="match status" value="1"/>
</dbReference>
<dbReference type="CDD" id="cd00569">
    <property type="entry name" value="HTH_Hin_like"/>
    <property type="match status" value="1"/>
</dbReference>
<dbReference type="SMART" id="SM00857">
    <property type="entry name" value="Resolvase"/>
    <property type="match status" value="1"/>
</dbReference>
<comment type="caution">
    <text evidence="8">The sequence shown here is derived from an EMBL/GenBank/DDBJ whole genome shotgun (WGS) entry which is preliminary data.</text>
</comment>
<evidence type="ECO:0000259" key="7">
    <source>
        <dbReference type="PROSITE" id="PS51736"/>
    </source>
</evidence>
<sequence length="190" mass="20467">MTKNTGHLIGYARVSTDDQEARLQHDALTKAGCTRIFTDKASGKNTDRPELAAVLDHLRLGDTLCVWKLDRFARSLIDLVVMVDALSARGIGFKVLTGALASIDPNTPDGRLMFQVVGAMAEFERSLIKDRTRAGLDAARAQGRTGGRPNVLNADKLAAARARRAKGESVTAIAKALGVSRATLYRHLGE</sequence>
<dbReference type="PROSITE" id="PS00397">
    <property type="entry name" value="RECOMBINASES_1"/>
    <property type="match status" value="1"/>
</dbReference>
<dbReference type="InterPro" id="IPR006120">
    <property type="entry name" value="Resolvase_HTH_dom"/>
</dbReference>